<reference evidence="3" key="2">
    <citation type="submission" date="2015-01" db="EMBL/GenBank/DDBJ databases">
        <title>Evolutionary Origins and Diversification of the Mycorrhizal Mutualists.</title>
        <authorList>
            <consortium name="DOE Joint Genome Institute"/>
            <consortium name="Mycorrhizal Genomics Consortium"/>
            <person name="Kohler A."/>
            <person name="Kuo A."/>
            <person name="Nagy L.G."/>
            <person name="Floudas D."/>
            <person name="Copeland A."/>
            <person name="Barry K.W."/>
            <person name="Cichocki N."/>
            <person name="Veneault-Fourrey C."/>
            <person name="LaButti K."/>
            <person name="Lindquist E.A."/>
            <person name="Lipzen A."/>
            <person name="Lundell T."/>
            <person name="Morin E."/>
            <person name="Murat C."/>
            <person name="Riley R."/>
            <person name="Ohm R."/>
            <person name="Sun H."/>
            <person name="Tunlid A."/>
            <person name="Henrissat B."/>
            <person name="Grigoriev I.V."/>
            <person name="Hibbett D.S."/>
            <person name="Martin F."/>
        </authorList>
    </citation>
    <scope>NUCLEOTIDE SEQUENCE [LARGE SCALE GENOMIC DNA]</scope>
    <source>
        <strain evidence="3">Ve08.2h10</strain>
    </source>
</reference>
<feature type="region of interest" description="Disordered" evidence="1">
    <location>
        <begin position="57"/>
        <end position="90"/>
    </location>
</feature>
<keyword evidence="3" id="KW-1185">Reference proteome</keyword>
<proteinExistence type="predicted"/>
<protein>
    <submittedName>
        <fullName evidence="2">Uncharacterized protein</fullName>
    </submittedName>
</protein>
<name>A0A0D0EC17_9AGAM</name>
<reference evidence="2 3" key="1">
    <citation type="submission" date="2014-04" db="EMBL/GenBank/DDBJ databases">
        <authorList>
            <consortium name="DOE Joint Genome Institute"/>
            <person name="Kuo A."/>
            <person name="Kohler A."/>
            <person name="Jargeat P."/>
            <person name="Nagy L.G."/>
            <person name="Floudas D."/>
            <person name="Copeland A."/>
            <person name="Barry K.W."/>
            <person name="Cichocki N."/>
            <person name="Veneault-Fourrey C."/>
            <person name="LaButti K."/>
            <person name="Lindquist E.A."/>
            <person name="Lipzen A."/>
            <person name="Lundell T."/>
            <person name="Morin E."/>
            <person name="Murat C."/>
            <person name="Sun H."/>
            <person name="Tunlid A."/>
            <person name="Henrissat B."/>
            <person name="Grigoriev I.V."/>
            <person name="Hibbett D.S."/>
            <person name="Martin F."/>
            <person name="Nordberg H.P."/>
            <person name="Cantor M.N."/>
            <person name="Hua S.X."/>
        </authorList>
    </citation>
    <scope>NUCLEOTIDE SEQUENCE [LARGE SCALE GENOMIC DNA]</scope>
    <source>
        <strain evidence="2 3">Ve08.2h10</strain>
    </source>
</reference>
<evidence type="ECO:0000313" key="2">
    <source>
        <dbReference type="EMBL" id="KIK98590.1"/>
    </source>
</evidence>
<accession>A0A0D0EC17</accession>
<evidence type="ECO:0000313" key="3">
    <source>
        <dbReference type="Proteomes" id="UP000054538"/>
    </source>
</evidence>
<dbReference type="HOGENOM" id="CLU_2441534_0_0_1"/>
<sequence length="90" mass="10191">MQSVMILKGVPSFLHVSHKFSGSLLVNRDNFPPPTSFPRVCCRVMPDLKDQSIVRGRSLRSSLPPSDRLTSHKPARVRHREPIDYTKAPL</sequence>
<feature type="compositionally biased region" description="Low complexity" evidence="1">
    <location>
        <begin position="59"/>
        <end position="68"/>
    </location>
</feature>
<dbReference type="AlphaFoldDB" id="A0A0D0EC17"/>
<dbReference type="InParanoid" id="A0A0D0EC17"/>
<gene>
    <name evidence="2" type="ORF">PAXRUDRAFT_664059</name>
</gene>
<dbReference type="EMBL" id="KN824887">
    <property type="protein sequence ID" value="KIK98590.1"/>
    <property type="molecule type" value="Genomic_DNA"/>
</dbReference>
<evidence type="ECO:0000256" key="1">
    <source>
        <dbReference type="SAM" id="MobiDB-lite"/>
    </source>
</evidence>
<organism evidence="2 3">
    <name type="scientific">Paxillus rubicundulus Ve08.2h10</name>
    <dbReference type="NCBI Taxonomy" id="930991"/>
    <lineage>
        <taxon>Eukaryota</taxon>
        <taxon>Fungi</taxon>
        <taxon>Dikarya</taxon>
        <taxon>Basidiomycota</taxon>
        <taxon>Agaricomycotina</taxon>
        <taxon>Agaricomycetes</taxon>
        <taxon>Agaricomycetidae</taxon>
        <taxon>Boletales</taxon>
        <taxon>Paxilineae</taxon>
        <taxon>Paxillaceae</taxon>
        <taxon>Paxillus</taxon>
    </lineage>
</organism>
<dbReference type="Proteomes" id="UP000054538">
    <property type="component" value="Unassembled WGS sequence"/>
</dbReference>